<name>V6LAD0_9EUKA</name>
<dbReference type="Proteomes" id="UP000018208">
    <property type="component" value="Unassembled WGS sequence"/>
</dbReference>
<dbReference type="EMBL" id="AUWU02000006">
    <property type="protein sequence ID" value="KAH0572292.1"/>
    <property type="molecule type" value="Genomic_DNA"/>
</dbReference>
<feature type="coiled-coil region" evidence="1">
    <location>
        <begin position="288"/>
        <end position="322"/>
    </location>
</feature>
<sequence length="1301" mass="149305">MDITDSELKRARALSPMLRPVNRLVKHKSTPQRRPKYIPHALNLTKQEMSSAFRTKFCPVFSPDGLLYQLTPPQSTPDAQQLYLSAAAAALTQIEILDATAAQTLQKVIDYLSAEARFGTIDVQKLVKTRDDGWKNADSLRSKLDELEQKVEVDQQKFKELRMLHSQVMGDFDAQQAKIMSLEGATERQRLEILGHEKTIRNHVLQAQEFFSEKLALSRSNIAICGEMTQLRSRFEAALKARIKAEKQEKTWQLQGEQLQNRLLLEAERNAHLLKEAHNMQHQVDNNMQNIAAARGEVEFDLQELEAENTHLRVQNDGLKGEIYQAYMATEGACTVSKAEVVGQIPQLFSTAQYGGGRYTRNAAAPQDFTQQCYISVKKLPACLVDEMQDERKLDDIIDLIDLELSDTSEDFLAENFEISDSISETDQQGSLKVKIKQKFVSKKAAKQIYDEMLKFKARYKKYKANYVKSQISQSLETAKAEQRVLAAFQGAVSAEIDKMKALKQPQKVQFRGILDIVGTAFNLRALNAVKVLQAQHASVLEQLTRFGGDSVLAEIPKFQMRKNTKLGVDFTQQLRNFEEVHVSICKKCEQLLAGSEAGAQIFYAENVIYGGGGAGDLLQEMERKRAGEVETDEIAKKRTKRLLDYKKVRNRMLENYKEQIQCVADIADCKEKVYKNQNVQNLEDHMIFQQYKEKLIILKQEESTLAVQFENVRDTYLIQRAPIVERLSEQNGEVQKGVSKLQKMNTMMTEIEGLRDEVYERWNGSSQNKVYSQQENNKGEPMKTSRQSVNIDQKKQNSTNSLFRNQDSKLVDLDDKLSQQKKKVVQLLEKSQYLTEQDMKAINFAINIQHNVPMQQKSLEQVILIPEKTYISPQIKSANKFVYQQDNNPFKKLVKIRELIKEGQKYQLVKGQLDIKKKIFRLQKKQQAMTRNLLLKNKIFSSGFQAKLQFETVQDYINSNCNLKMIESLGENIIIPDNVNIQQVNNKLIIISSMTQIQWIDFHFIEQFLTKNKSNLPFIPVQNSQLRQYAKLPCSTYIPTSLWLSKTIRTARLEMKNGDFGKSFINWAKYNYGISSIYSKLISSILVGIYQYQTFEALIFLTQLNYGIEIEIIDELFQKLESFTNSELNSLEQENITYDQGELQQYIYDNGFDFSLESNNIFEVIFKQAAEILHLQAGFTVNLLQYFKLQSNNNVMSIQKFKYFYEALGVISDKNVLLAVFQCQNVTLEDFSNLMKHSVFQDQSIIGTATMRLALADSVIESRQLNHFSEQRDEVFQAIKLNNAVRAATLAGKLLKMVNE</sequence>
<dbReference type="VEuPathDB" id="GiardiaDB:SS50377_26502"/>
<feature type="coiled-coil region" evidence="1">
    <location>
        <begin position="137"/>
        <end position="164"/>
    </location>
</feature>
<evidence type="ECO:0000256" key="2">
    <source>
        <dbReference type="SAM" id="MobiDB-lite"/>
    </source>
</evidence>
<keyword evidence="5" id="KW-1185">Reference proteome</keyword>
<protein>
    <submittedName>
        <fullName evidence="3">Uncharacterized protein</fullName>
    </submittedName>
</protein>
<feature type="region of interest" description="Disordered" evidence="2">
    <location>
        <begin position="767"/>
        <end position="804"/>
    </location>
</feature>
<feature type="compositionally biased region" description="Polar residues" evidence="2">
    <location>
        <begin position="767"/>
        <end position="777"/>
    </location>
</feature>
<proteinExistence type="predicted"/>
<evidence type="ECO:0000313" key="3">
    <source>
        <dbReference type="EMBL" id="EST41357.1"/>
    </source>
</evidence>
<evidence type="ECO:0000313" key="4">
    <source>
        <dbReference type="EMBL" id="KAH0572292.1"/>
    </source>
</evidence>
<feature type="compositionally biased region" description="Polar residues" evidence="2">
    <location>
        <begin position="785"/>
        <end position="804"/>
    </location>
</feature>
<evidence type="ECO:0000256" key="1">
    <source>
        <dbReference type="SAM" id="Coils"/>
    </source>
</evidence>
<reference evidence="4" key="2">
    <citation type="submission" date="2020-12" db="EMBL/GenBank/DDBJ databases">
        <title>New Spironucleus salmonicida genome in near-complete chromosomes.</title>
        <authorList>
            <person name="Xu F."/>
            <person name="Kurt Z."/>
            <person name="Jimenez-Gonzalez A."/>
            <person name="Astvaldsson A."/>
            <person name="Andersson J.O."/>
            <person name="Svard S.G."/>
        </authorList>
    </citation>
    <scope>NUCLEOTIDE SEQUENCE</scope>
    <source>
        <strain evidence="4">ATCC 50377</strain>
    </source>
</reference>
<keyword evidence="1" id="KW-0175">Coiled coil</keyword>
<gene>
    <name evidence="3" type="ORF">SS50377_19071</name>
    <name evidence="4" type="ORF">SS50377_26502</name>
</gene>
<reference evidence="3 4" key="1">
    <citation type="journal article" date="2014" name="PLoS Genet.">
        <title>The Genome of Spironucleus salmonicida Highlights a Fish Pathogen Adapted to Fluctuating Environments.</title>
        <authorList>
            <person name="Xu F."/>
            <person name="Jerlstrom-Hultqvist J."/>
            <person name="Einarsson E."/>
            <person name="Astvaldsson A."/>
            <person name="Svard S.G."/>
            <person name="Andersson J.O."/>
        </authorList>
    </citation>
    <scope>NUCLEOTIDE SEQUENCE</scope>
    <source>
        <strain evidence="4">ATCC 50377</strain>
    </source>
</reference>
<organism evidence="3">
    <name type="scientific">Spironucleus salmonicida</name>
    <dbReference type="NCBI Taxonomy" id="348837"/>
    <lineage>
        <taxon>Eukaryota</taxon>
        <taxon>Metamonada</taxon>
        <taxon>Diplomonadida</taxon>
        <taxon>Hexamitidae</taxon>
        <taxon>Hexamitinae</taxon>
        <taxon>Spironucleus</taxon>
    </lineage>
</organism>
<accession>V6LAD0</accession>
<dbReference type="EMBL" id="KI546170">
    <property type="protein sequence ID" value="EST41357.1"/>
    <property type="molecule type" value="Genomic_DNA"/>
</dbReference>
<evidence type="ECO:0000313" key="5">
    <source>
        <dbReference type="Proteomes" id="UP000018208"/>
    </source>
</evidence>